<sequence length="115" mass="13417">MECIDISNIINVIFSESPKPPCTYGLNLQSSYLNIFHILMNILIVGAKKLFGADITPNKITEKQFERLKQYMESLGYIVKYKYNYKIENDNIKADTINIWFEPYMYTSNCKGIKI</sequence>
<organism evidence="1">
    <name type="scientific">viral metagenome</name>
    <dbReference type="NCBI Taxonomy" id="1070528"/>
    <lineage>
        <taxon>unclassified sequences</taxon>
        <taxon>metagenomes</taxon>
        <taxon>organismal metagenomes</taxon>
    </lineage>
</organism>
<protein>
    <submittedName>
        <fullName evidence="1">Uncharacterized protein</fullName>
    </submittedName>
</protein>
<reference evidence="1" key="1">
    <citation type="journal article" date="2020" name="Nature">
        <title>Giant virus diversity and host interactions through global metagenomics.</title>
        <authorList>
            <person name="Schulz F."/>
            <person name="Roux S."/>
            <person name="Paez-Espino D."/>
            <person name="Jungbluth S."/>
            <person name="Walsh D.A."/>
            <person name="Denef V.J."/>
            <person name="McMahon K.D."/>
            <person name="Konstantinidis K.T."/>
            <person name="Eloe-Fadrosh E.A."/>
            <person name="Kyrpides N.C."/>
            <person name="Woyke T."/>
        </authorList>
    </citation>
    <scope>NUCLEOTIDE SEQUENCE</scope>
    <source>
        <strain evidence="1">GVMAG-M-3300023174-68</strain>
    </source>
</reference>
<dbReference type="EMBL" id="MN739680">
    <property type="protein sequence ID" value="QHT20684.1"/>
    <property type="molecule type" value="Genomic_DNA"/>
</dbReference>
<name>A0A6C0DVK8_9ZZZZ</name>
<accession>A0A6C0DVK8</accession>
<proteinExistence type="predicted"/>
<evidence type="ECO:0000313" key="1">
    <source>
        <dbReference type="EMBL" id="QHT20684.1"/>
    </source>
</evidence>
<dbReference type="AlphaFoldDB" id="A0A6C0DVK8"/>